<proteinExistence type="predicted"/>
<dbReference type="InterPro" id="IPR000157">
    <property type="entry name" value="TIR_dom"/>
</dbReference>
<feature type="region of interest" description="Disordered" evidence="1">
    <location>
        <begin position="455"/>
        <end position="478"/>
    </location>
</feature>
<evidence type="ECO:0000259" key="2">
    <source>
        <dbReference type="PROSITE" id="PS50104"/>
    </source>
</evidence>
<comment type="caution">
    <text evidence="3">The sequence shown here is derived from an EMBL/GenBank/DDBJ whole genome shotgun (WGS) entry which is preliminary data.</text>
</comment>
<keyword evidence="5" id="KW-1185">Reference proteome</keyword>
<dbReference type="AlphaFoldDB" id="A0A815DGT9"/>
<feature type="compositionally biased region" description="Basic and acidic residues" evidence="1">
    <location>
        <begin position="469"/>
        <end position="478"/>
    </location>
</feature>
<protein>
    <recommendedName>
        <fullName evidence="2">TIR domain-containing protein</fullName>
    </recommendedName>
</protein>
<accession>A0A815DGT9</accession>
<dbReference type="EMBL" id="CAJOBC010035993">
    <property type="protein sequence ID" value="CAF4116458.1"/>
    <property type="molecule type" value="Genomic_DNA"/>
</dbReference>
<dbReference type="Proteomes" id="UP000681722">
    <property type="component" value="Unassembled WGS sequence"/>
</dbReference>
<dbReference type="PANTHER" id="PTHR46270">
    <property type="entry name" value="ARMADILLO-TYPE FOLD-RELATED"/>
    <property type="match status" value="1"/>
</dbReference>
<name>A0A815DGT9_9BILA</name>
<evidence type="ECO:0000313" key="3">
    <source>
        <dbReference type="EMBL" id="CAF1298125.1"/>
    </source>
</evidence>
<dbReference type="PROSITE" id="PS50104">
    <property type="entry name" value="TIR"/>
    <property type="match status" value="1"/>
</dbReference>
<organism evidence="3 5">
    <name type="scientific">Didymodactylos carnosus</name>
    <dbReference type="NCBI Taxonomy" id="1234261"/>
    <lineage>
        <taxon>Eukaryota</taxon>
        <taxon>Metazoa</taxon>
        <taxon>Spiralia</taxon>
        <taxon>Gnathifera</taxon>
        <taxon>Rotifera</taxon>
        <taxon>Eurotatoria</taxon>
        <taxon>Bdelloidea</taxon>
        <taxon>Philodinida</taxon>
        <taxon>Philodinidae</taxon>
        <taxon>Didymodactylos</taxon>
    </lineage>
</organism>
<feature type="region of interest" description="Disordered" evidence="1">
    <location>
        <begin position="832"/>
        <end position="858"/>
    </location>
</feature>
<feature type="domain" description="TIR" evidence="2">
    <location>
        <begin position="578"/>
        <end position="719"/>
    </location>
</feature>
<sequence>SSNCVLPEDLNNSQVIFDNLERHILALKSYEYLQIADHVEQSMIDFSNNTDPEKTGDTINESIQKDTATSAVELEILQYTDPRAFLDFIHIILVKYLNILQLDDKHLTMCSNELDNFLQTVDGYVADFSDWNYLFTDNQKYAHETFDLFFNVLSSTSILNDLQNQEIDKPKRNACSIIFSIVQTVCESLMSFTVFTNSDFDSYIPLLEAFITYISRDFESLDTTMNDQLQSLTSNDDPDHSLLSENQDILALPLNAFITNTILVLINTLANKTILVPVFVKTGYPKAVLNWITLSYLSESLQNSIMHVINNIARHDIGADALNMNNALSALQTFKENILDKRTNSQIENQDLDTSLLYSMTVALLSDPEQIKKGSKTMNKILDQLLRMVIETAIIEECRGYHLSEPLVVLTKLFMNDDVVDYVLKHAQVEKDDNKNKSNLQIFCDTLIFHTDMPNNEKHDSASSNDSGSETKNEDENEENRMLKQLIRIALCNLLWSVSFHSQYKNEMRENDGFMTTIKYLAVNGEVSLQQFVPKHLSSIKKAADGILWNLNESIPGAKPKSSQKSTPENTATTNISKTPLVMISYSHEDDTFCRNLDYALIENAQLDAWTDYKDNDVQKDISHTDNLWENIANVMEASDIILLLITKDYFNSNSCRQEAEYAKYSLKKRIIPIYLTNDYEARGWLGIMIAGHKHIRFGRKTFDSTIIELIKRITDYVPAKTTIQNRAESAPVTTSASRQQQPRKSVDHWTLEDINHWFSFNHIQPELRSLFTFPTGTAMVRYADYLKCNSKKEYEAKCTKFEDKYHKKLDADQFFVFEDALCRLSDEYGKMRQPSGQELTPPDHPQPSQQRQQPNLRTSRFCIII</sequence>
<dbReference type="Gene3D" id="3.40.50.10140">
    <property type="entry name" value="Toll/interleukin-1 receptor homology (TIR) domain"/>
    <property type="match status" value="1"/>
</dbReference>
<evidence type="ECO:0000313" key="5">
    <source>
        <dbReference type="Proteomes" id="UP000663829"/>
    </source>
</evidence>
<gene>
    <name evidence="3" type="ORF">GPM918_LOCUS28381</name>
    <name evidence="4" type="ORF">SRO942_LOCUS28877</name>
</gene>
<dbReference type="SUPFAM" id="SSF52200">
    <property type="entry name" value="Toll/Interleukin receptor TIR domain"/>
    <property type="match status" value="1"/>
</dbReference>
<dbReference type="Pfam" id="PF13676">
    <property type="entry name" value="TIR_2"/>
    <property type="match status" value="1"/>
</dbReference>
<feature type="compositionally biased region" description="Polar residues" evidence="1">
    <location>
        <begin position="847"/>
        <end position="858"/>
    </location>
</feature>
<dbReference type="OrthoDB" id="9998633at2759"/>
<feature type="non-terminal residue" evidence="3">
    <location>
        <position position="866"/>
    </location>
</feature>
<dbReference type="EMBL" id="CAJNOQ010012351">
    <property type="protein sequence ID" value="CAF1298125.1"/>
    <property type="molecule type" value="Genomic_DNA"/>
</dbReference>
<dbReference type="GO" id="GO:0007165">
    <property type="term" value="P:signal transduction"/>
    <property type="evidence" value="ECO:0007669"/>
    <property type="project" value="InterPro"/>
</dbReference>
<evidence type="ECO:0000256" key="1">
    <source>
        <dbReference type="SAM" id="MobiDB-lite"/>
    </source>
</evidence>
<dbReference type="Proteomes" id="UP000663829">
    <property type="component" value="Unassembled WGS sequence"/>
</dbReference>
<reference evidence="3" key="1">
    <citation type="submission" date="2021-02" db="EMBL/GenBank/DDBJ databases">
        <authorList>
            <person name="Nowell W R."/>
        </authorList>
    </citation>
    <scope>NUCLEOTIDE SEQUENCE</scope>
</reference>
<dbReference type="PANTHER" id="PTHR46270:SF2">
    <property type="entry name" value="TIR DOMAIN-CONTAINING PROTEIN"/>
    <property type="match status" value="1"/>
</dbReference>
<evidence type="ECO:0000313" key="4">
    <source>
        <dbReference type="EMBL" id="CAF4116458.1"/>
    </source>
</evidence>
<dbReference type="InterPro" id="IPR035897">
    <property type="entry name" value="Toll_tir_struct_dom_sf"/>
</dbReference>